<feature type="chain" id="PRO_5046440204" description="Phage holin family protein" evidence="2">
    <location>
        <begin position="21"/>
        <end position="130"/>
    </location>
</feature>
<feature type="transmembrane region" description="Helical" evidence="1">
    <location>
        <begin position="42"/>
        <end position="66"/>
    </location>
</feature>
<dbReference type="EMBL" id="JBHTLQ010000061">
    <property type="protein sequence ID" value="MFD1192520.1"/>
    <property type="molecule type" value="Genomic_DNA"/>
</dbReference>
<keyword evidence="2" id="KW-0732">Signal</keyword>
<evidence type="ECO:0008006" key="5">
    <source>
        <dbReference type="Google" id="ProtNLM"/>
    </source>
</evidence>
<dbReference type="RefSeq" id="WP_374346007.1">
    <property type="nucleotide sequence ID" value="NZ_JBHTLQ010000061.1"/>
</dbReference>
<reference evidence="4" key="1">
    <citation type="journal article" date="2019" name="Int. J. Syst. Evol. Microbiol.">
        <title>The Global Catalogue of Microorganisms (GCM) 10K type strain sequencing project: providing services to taxonomists for standard genome sequencing and annotation.</title>
        <authorList>
            <consortium name="The Broad Institute Genomics Platform"/>
            <consortium name="The Broad Institute Genome Sequencing Center for Infectious Disease"/>
            <person name="Wu L."/>
            <person name="Ma J."/>
        </authorList>
    </citation>
    <scope>NUCLEOTIDE SEQUENCE [LARGE SCALE GENOMIC DNA]</scope>
    <source>
        <strain evidence="4">CCUG 55074</strain>
    </source>
</reference>
<dbReference type="Proteomes" id="UP001597216">
    <property type="component" value="Unassembled WGS sequence"/>
</dbReference>
<evidence type="ECO:0000256" key="1">
    <source>
        <dbReference type="SAM" id="Phobius"/>
    </source>
</evidence>
<evidence type="ECO:0000256" key="2">
    <source>
        <dbReference type="SAM" id="SignalP"/>
    </source>
</evidence>
<gene>
    <name evidence="3" type="ORF">ACFQ27_18160</name>
</gene>
<feature type="signal peptide" evidence="2">
    <location>
        <begin position="1"/>
        <end position="20"/>
    </location>
</feature>
<evidence type="ECO:0000313" key="3">
    <source>
        <dbReference type="EMBL" id="MFD1192520.1"/>
    </source>
</evidence>
<protein>
    <recommendedName>
        <fullName evidence="5">Phage holin family protein</fullName>
    </recommendedName>
</protein>
<keyword evidence="1" id="KW-0472">Membrane</keyword>
<keyword evidence="1" id="KW-1133">Transmembrane helix</keyword>
<evidence type="ECO:0000313" key="4">
    <source>
        <dbReference type="Proteomes" id="UP001597216"/>
    </source>
</evidence>
<proteinExistence type="predicted"/>
<keyword evidence="4" id="KW-1185">Reference proteome</keyword>
<keyword evidence="1" id="KW-0812">Transmembrane</keyword>
<comment type="caution">
    <text evidence="3">The sequence shown here is derived from an EMBL/GenBank/DDBJ whole genome shotgun (WGS) entry which is preliminary data.</text>
</comment>
<accession>A0ABW3T717</accession>
<name>A0ABW3T717_9CAUL</name>
<organism evidence="3 4">
    <name type="scientific">Phenylobacterium conjunctum</name>
    <dbReference type="NCBI Taxonomy" id="1298959"/>
    <lineage>
        <taxon>Bacteria</taxon>
        <taxon>Pseudomonadati</taxon>
        <taxon>Pseudomonadota</taxon>
        <taxon>Alphaproteobacteria</taxon>
        <taxon>Caulobacterales</taxon>
        <taxon>Caulobacteraceae</taxon>
        <taxon>Phenylobacterium</taxon>
    </lineage>
</organism>
<sequence>MILKKVILGACAVSALAAAAAVGVVAAAFAVYAALKPMIGPAWASASVCAAAALLIALGGLGAALAANPPRRKASADKDLTAKLIELAKEKPIVAASAILAAGAVALKNPKITAAIVGAFMASKANGPKK</sequence>